<dbReference type="PANTHER" id="PTHR11102">
    <property type="entry name" value="SEL-1-LIKE PROTEIN"/>
    <property type="match status" value="1"/>
</dbReference>
<dbReference type="KEGG" id="ngr:NAEGRDRAFT_69862"/>
<dbReference type="Gene3D" id="1.25.40.10">
    <property type="entry name" value="Tetratricopeptide repeat domain"/>
    <property type="match status" value="1"/>
</dbReference>
<dbReference type="InParanoid" id="D2VLQ4"/>
<gene>
    <name evidence="3" type="ORF">NAEGRDRAFT_69862</name>
</gene>
<dbReference type="InterPro" id="IPR011990">
    <property type="entry name" value="TPR-like_helical_dom_sf"/>
</dbReference>
<protein>
    <submittedName>
        <fullName evidence="3">Predicted protein</fullName>
    </submittedName>
</protein>
<feature type="region of interest" description="Disordered" evidence="2">
    <location>
        <begin position="25"/>
        <end position="100"/>
    </location>
</feature>
<dbReference type="SUPFAM" id="SSF81901">
    <property type="entry name" value="HCP-like"/>
    <property type="match status" value="1"/>
</dbReference>
<dbReference type="PANTHER" id="PTHR11102:SF160">
    <property type="entry name" value="ERAD-ASSOCIATED E3 UBIQUITIN-PROTEIN LIGASE COMPONENT HRD3"/>
    <property type="match status" value="1"/>
</dbReference>
<name>D2VLQ4_NAEGR</name>
<dbReference type="InterPro" id="IPR006597">
    <property type="entry name" value="Sel1-like"/>
</dbReference>
<evidence type="ECO:0000313" key="4">
    <source>
        <dbReference type="Proteomes" id="UP000006671"/>
    </source>
</evidence>
<dbReference type="GeneID" id="8851676"/>
<dbReference type="Pfam" id="PF08238">
    <property type="entry name" value="Sel1"/>
    <property type="match status" value="5"/>
</dbReference>
<proteinExistence type="inferred from homology"/>
<evidence type="ECO:0000256" key="2">
    <source>
        <dbReference type="SAM" id="MobiDB-lite"/>
    </source>
</evidence>
<sequence>MLIQSIVEHLSSSLMIVDSSLIKTTTSSSSSSSGKNSSAASPGHLDHECLSNEISTSTCPLPAQPNGIPNGRRPPSVSPTNSSKSLLSSKGSAVSSNKNSSTSSWFQIFSLNESLSNSNNVNREEMEKSMNLTRDWTEYWQNFMNRVENEYQCQDESIDQACELVRQKVPLIESRIDMLFDEMFKKLENCKLEMKKSVNIYSEQKLTELTKLKRVKREWNDWLKEEEPVQSLKIVTEKIVELQEVLKNLPNVKQAHEFDVIGMDAEIDWFLDSVRVDRFKESSNDHHSILKMDQKFWDQLSRSKFRNLCEQDETYQLQMGLKNIKSNRISRAIHWLEQSANQGNSIAQYQLGCLYQTGKGVKSDILTAKSWFEKASNNPDALNDLGCIYSNGLAGEINHKKARELFEKSANQGHALGQKNLGGLYLNGMGVEQDYDKAKEWLEKSARQGNSDAQYYLGCLYYYGFAKEDSNAVSDGLAIWWFEKSAAQGNEAAKEKLAELLDEL</sequence>
<dbReference type="VEuPathDB" id="AmoebaDB:NAEGRDRAFT_69862"/>
<dbReference type="AlphaFoldDB" id="D2VLQ4"/>
<reference evidence="3 4" key="1">
    <citation type="journal article" date="2010" name="Cell">
        <title>The genome of Naegleria gruberi illuminates early eukaryotic versatility.</title>
        <authorList>
            <person name="Fritz-Laylin L.K."/>
            <person name="Prochnik S.E."/>
            <person name="Ginger M.L."/>
            <person name="Dacks J.B."/>
            <person name="Carpenter M.L."/>
            <person name="Field M.C."/>
            <person name="Kuo A."/>
            <person name="Paredez A."/>
            <person name="Chapman J."/>
            <person name="Pham J."/>
            <person name="Shu S."/>
            <person name="Neupane R."/>
            <person name="Cipriano M."/>
            <person name="Mancuso J."/>
            <person name="Tu H."/>
            <person name="Salamov A."/>
            <person name="Lindquist E."/>
            <person name="Shapiro H."/>
            <person name="Lucas S."/>
            <person name="Grigoriev I.V."/>
            <person name="Cande W.Z."/>
            <person name="Fulton C."/>
            <person name="Rokhsar D.S."/>
            <person name="Dawson S.C."/>
        </authorList>
    </citation>
    <scope>NUCLEOTIDE SEQUENCE [LARGE SCALE GENOMIC DNA]</scope>
    <source>
        <strain evidence="3 4">NEG-M</strain>
    </source>
</reference>
<dbReference type="SMART" id="SM00671">
    <property type="entry name" value="SEL1"/>
    <property type="match status" value="4"/>
</dbReference>
<evidence type="ECO:0000313" key="3">
    <source>
        <dbReference type="EMBL" id="EFC42178.1"/>
    </source>
</evidence>
<evidence type="ECO:0000256" key="1">
    <source>
        <dbReference type="ARBA" id="ARBA00038101"/>
    </source>
</evidence>
<comment type="similarity">
    <text evidence="1">Belongs to the sel-1 family.</text>
</comment>
<dbReference type="RefSeq" id="XP_002674922.1">
    <property type="nucleotide sequence ID" value="XM_002674876.1"/>
</dbReference>
<feature type="compositionally biased region" description="Low complexity" evidence="2">
    <location>
        <begin position="74"/>
        <end position="100"/>
    </location>
</feature>
<dbReference type="STRING" id="5762.D2VLQ4"/>
<dbReference type="EMBL" id="GG738881">
    <property type="protein sequence ID" value="EFC42178.1"/>
    <property type="molecule type" value="Genomic_DNA"/>
</dbReference>
<accession>D2VLQ4</accession>
<keyword evidence="4" id="KW-1185">Reference proteome</keyword>
<feature type="compositionally biased region" description="Low complexity" evidence="2">
    <location>
        <begin position="25"/>
        <end position="41"/>
    </location>
</feature>
<organism evidence="4">
    <name type="scientific">Naegleria gruberi</name>
    <name type="common">Amoeba</name>
    <dbReference type="NCBI Taxonomy" id="5762"/>
    <lineage>
        <taxon>Eukaryota</taxon>
        <taxon>Discoba</taxon>
        <taxon>Heterolobosea</taxon>
        <taxon>Tetramitia</taxon>
        <taxon>Eutetramitia</taxon>
        <taxon>Vahlkampfiidae</taxon>
        <taxon>Naegleria</taxon>
    </lineage>
</organism>
<dbReference type="InterPro" id="IPR050767">
    <property type="entry name" value="Sel1_AlgK"/>
</dbReference>
<dbReference type="eggNOG" id="KOG1550">
    <property type="taxonomic scope" value="Eukaryota"/>
</dbReference>
<dbReference type="Proteomes" id="UP000006671">
    <property type="component" value="Unassembled WGS sequence"/>
</dbReference>
<dbReference type="OrthoDB" id="2384430at2759"/>